<comment type="caution">
    <text evidence="1">The sequence shown here is derived from an EMBL/GenBank/DDBJ whole genome shotgun (WGS) entry which is preliminary data.</text>
</comment>
<reference evidence="1 2" key="1">
    <citation type="submission" date="2021-06" db="EMBL/GenBank/DDBJ databases">
        <title>Caerostris extrusa draft genome.</title>
        <authorList>
            <person name="Kono N."/>
            <person name="Arakawa K."/>
        </authorList>
    </citation>
    <scope>NUCLEOTIDE SEQUENCE [LARGE SCALE GENOMIC DNA]</scope>
</reference>
<name>A0AAV4TUP5_CAEEX</name>
<protein>
    <submittedName>
        <fullName evidence="1">Uncharacterized protein</fullName>
    </submittedName>
</protein>
<dbReference type="Proteomes" id="UP001054945">
    <property type="component" value="Unassembled WGS sequence"/>
</dbReference>
<gene>
    <name evidence="1" type="ORF">CEXT_514171</name>
</gene>
<sequence length="126" mass="15462">MAETWGKKTEKVICRHDDYFSRKHLQLPMEHEDRIKLMNSLKRDKRSEKEIRTSVRERELADEQKAKETLKSSRTKIFEPEIKFSLAHKIRNFLKERKSEERKNYLHEMSRRYPEQDLHFNFPLNS</sequence>
<accession>A0AAV4TUP5</accession>
<organism evidence="1 2">
    <name type="scientific">Caerostris extrusa</name>
    <name type="common">Bark spider</name>
    <name type="synonym">Caerostris bankana</name>
    <dbReference type="NCBI Taxonomy" id="172846"/>
    <lineage>
        <taxon>Eukaryota</taxon>
        <taxon>Metazoa</taxon>
        <taxon>Ecdysozoa</taxon>
        <taxon>Arthropoda</taxon>
        <taxon>Chelicerata</taxon>
        <taxon>Arachnida</taxon>
        <taxon>Araneae</taxon>
        <taxon>Araneomorphae</taxon>
        <taxon>Entelegynae</taxon>
        <taxon>Araneoidea</taxon>
        <taxon>Araneidae</taxon>
        <taxon>Caerostris</taxon>
    </lineage>
</organism>
<evidence type="ECO:0000313" key="2">
    <source>
        <dbReference type="Proteomes" id="UP001054945"/>
    </source>
</evidence>
<keyword evidence="2" id="KW-1185">Reference proteome</keyword>
<evidence type="ECO:0000313" key="1">
    <source>
        <dbReference type="EMBL" id="GIY49849.1"/>
    </source>
</evidence>
<dbReference type="EMBL" id="BPLR01011902">
    <property type="protein sequence ID" value="GIY49849.1"/>
    <property type="molecule type" value="Genomic_DNA"/>
</dbReference>
<proteinExistence type="predicted"/>
<dbReference type="AlphaFoldDB" id="A0AAV4TUP5"/>